<dbReference type="AlphaFoldDB" id="A0A1Q9LD78"/>
<dbReference type="GO" id="GO:0046872">
    <property type="term" value="F:metal ion binding"/>
    <property type="evidence" value="ECO:0007669"/>
    <property type="project" value="UniProtKB-KW"/>
</dbReference>
<proteinExistence type="predicted"/>
<reference evidence="4 5" key="1">
    <citation type="submission" date="2016-10" db="EMBL/GenBank/DDBJ databases">
        <title>The Draft Genome Sequence of Actinokineospora bangkokensis 44EHWT reveals the biosynthetic pathway of antifungal compounds Thailandins with unusual extender unit butylmalonyl-CoA.</title>
        <authorList>
            <person name="Greule A."/>
            <person name="Intra B."/>
            <person name="Flemming S."/>
            <person name="Rommel M.G."/>
            <person name="Panbangred W."/>
            <person name="Bechthold A."/>
        </authorList>
    </citation>
    <scope>NUCLEOTIDE SEQUENCE [LARGE SCALE GENOMIC DNA]</scope>
    <source>
        <strain evidence="4 5">44EHW</strain>
    </source>
</reference>
<dbReference type="InterPro" id="IPR048647">
    <property type="entry name" value="RlmA_N"/>
</dbReference>
<keyword evidence="1" id="KW-0862">Zinc</keyword>
<dbReference type="GO" id="GO:0032259">
    <property type="term" value="P:methylation"/>
    <property type="evidence" value="ECO:0007669"/>
    <property type="project" value="UniProtKB-KW"/>
</dbReference>
<feature type="domain" description="23S rRNA (guanine(745)-N(1))-methyltransferase N-terminal" evidence="3">
    <location>
        <begin position="10"/>
        <end position="44"/>
    </location>
</feature>
<dbReference type="RefSeq" id="WP_075978173.1">
    <property type="nucleotide sequence ID" value="NZ_MKQR01000028.1"/>
</dbReference>
<keyword evidence="4" id="KW-0808">Transferase</keyword>
<gene>
    <name evidence="4" type="ORF">BJP25_02980</name>
</gene>
<organism evidence="4 5">
    <name type="scientific">Actinokineospora bangkokensis</name>
    <dbReference type="NCBI Taxonomy" id="1193682"/>
    <lineage>
        <taxon>Bacteria</taxon>
        <taxon>Bacillati</taxon>
        <taxon>Actinomycetota</taxon>
        <taxon>Actinomycetes</taxon>
        <taxon>Pseudonocardiales</taxon>
        <taxon>Pseudonocardiaceae</taxon>
        <taxon>Actinokineospora</taxon>
    </lineage>
</organism>
<feature type="binding site" evidence="1">
    <location>
        <position position="27"/>
    </location>
    <ligand>
        <name>Zn(2+)</name>
        <dbReference type="ChEBI" id="CHEBI:29105"/>
    </ligand>
</feature>
<dbReference type="PIRSF" id="PIRSF018249">
    <property type="entry name" value="MyrA_prd"/>
    <property type="match status" value="1"/>
</dbReference>
<evidence type="ECO:0000256" key="1">
    <source>
        <dbReference type="PIRSR" id="PIRSR018249-1"/>
    </source>
</evidence>
<dbReference type="Pfam" id="PF21302">
    <property type="entry name" value="Zn_ribbon_RlmA"/>
    <property type="match status" value="1"/>
</dbReference>
<dbReference type="Proteomes" id="UP000186040">
    <property type="component" value="Unassembled WGS sequence"/>
</dbReference>
<accession>A0A1Q9LD78</accession>
<evidence type="ECO:0000256" key="2">
    <source>
        <dbReference type="PIRSR" id="PIRSR018249-2"/>
    </source>
</evidence>
<feature type="binding site" evidence="2">
    <location>
        <position position="70"/>
    </location>
    <ligand>
        <name>S-adenosyl-L-methionine</name>
        <dbReference type="ChEBI" id="CHEBI:59789"/>
    </ligand>
</feature>
<dbReference type="OrthoDB" id="108476at2"/>
<protein>
    <submittedName>
        <fullName evidence="4">23S rRNA methyltransferase</fullName>
    </submittedName>
</protein>
<feature type="binding site" evidence="2">
    <location>
        <begin position="94"/>
        <end position="95"/>
    </location>
    <ligand>
        <name>S-adenosyl-L-methionine</name>
        <dbReference type="ChEBI" id="CHEBI:59789"/>
    </ligand>
</feature>
<keyword evidence="1" id="KW-0479">Metal-binding</keyword>
<feature type="binding site" evidence="1">
    <location>
        <position position="31"/>
    </location>
    <ligand>
        <name>Zn(2+)</name>
        <dbReference type="ChEBI" id="CHEBI:29105"/>
    </ligand>
</feature>
<dbReference type="STRING" id="1193682.BJP25_02980"/>
<comment type="caution">
    <text evidence="4">The sequence shown here is derived from an EMBL/GenBank/DDBJ whole genome shotgun (WGS) entry which is preliminary data.</text>
</comment>
<evidence type="ECO:0000259" key="3">
    <source>
        <dbReference type="Pfam" id="PF21302"/>
    </source>
</evidence>
<keyword evidence="2" id="KW-0949">S-adenosyl-L-methionine</keyword>
<dbReference type="CDD" id="cd02440">
    <property type="entry name" value="AdoMet_MTases"/>
    <property type="match status" value="1"/>
</dbReference>
<dbReference type="SUPFAM" id="SSF53335">
    <property type="entry name" value="S-adenosyl-L-methionine-dependent methyltransferases"/>
    <property type="match status" value="1"/>
</dbReference>
<evidence type="ECO:0000313" key="5">
    <source>
        <dbReference type="Proteomes" id="UP000186040"/>
    </source>
</evidence>
<dbReference type="GO" id="GO:0008168">
    <property type="term" value="F:methyltransferase activity"/>
    <property type="evidence" value="ECO:0007669"/>
    <property type="project" value="UniProtKB-KW"/>
</dbReference>
<keyword evidence="4" id="KW-0489">Methyltransferase</keyword>
<dbReference type="Gene3D" id="3.40.50.150">
    <property type="entry name" value="Vaccinia Virus protein VP39"/>
    <property type="match status" value="1"/>
</dbReference>
<sequence length="268" mass="27560">MLAAAVPLLTCPHCGADLTLTDRTLRCPAHHSFDIARQGYVSLLRGAAPFTGDTPEMVAARVDFLGAGHYAPIASALTRVTPGEGCVVDLGAGTGYYLSTVLESLPDRVGLALDVSKHALRRAARAHPRVGAVVCDAWQPLPVRSGCAGLALNVFAPRNAPELHRVLGADGVLAVVAPTPRHLGELVGALGLLKVGEGKREGIDAKLAGLFEVVGEELVEFPMRLTAGEVGALVGMGPSAFHGVEVGAVGDEVAVTASVGVTVYRKAG</sequence>
<feature type="binding site" evidence="2">
    <location>
        <position position="182"/>
    </location>
    <ligand>
        <name>S-adenosyl-L-methionine</name>
        <dbReference type="ChEBI" id="CHEBI:59789"/>
    </ligand>
</feature>
<dbReference type="InterPro" id="IPR016718">
    <property type="entry name" value="rRNA_m1G-MeTrfase_A_prd"/>
</dbReference>
<name>A0A1Q9LD78_9PSEU</name>
<evidence type="ECO:0000313" key="4">
    <source>
        <dbReference type="EMBL" id="OLR89964.1"/>
    </source>
</evidence>
<dbReference type="EMBL" id="MKQR01000028">
    <property type="protein sequence ID" value="OLR89964.1"/>
    <property type="molecule type" value="Genomic_DNA"/>
</dbReference>
<keyword evidence="5" id="KW-1185">Reference proteome</keyword>
<dbReference type="InterPro" id="IPR029063">
    <property type="entry name" value="SAM-dependent_MTases_sf"/>
</dbReference>